<organism evidence="4 5">
    <name type="scientific">Polaribacter pacificus</name>
    <dbReference type="NCBI Taxonomy" id="1775173"/>
    <lineage>
        <taxon>Bacteria</taxon>
        <taxon>Pseudomonadati</taxon>
        <taxon>Bacteroidota</taxon>
        <taxon>Flavobacteriia</taxon>
        <taxon>Flavobacteriales</taxon>
        <taxon>Flavobacteriaceae</taxon>
    </lineage>
</organism>
<sequence length="203" mass="23592">MSQMYKVFVNDRPIILTDSLKVNNNYPVYIFKEIVVDEIIHKLQTSKEDGINVFTEALEKDWIRFQDSFKVVKAAGGLVLNELNEFLFIYRGQRWDLPKGGIEKGESIEQTAVREVEEECGIHGLHIERPLLTTYHVFFQNDLQLLKVTDWFLMQTQYKGELQPQLEEGITIVQFVSESQLATITKNTYANILLVLEAYQKND</sequence>
<dbReference type="InterPro" id="IPR000086">
    <property type="entry name" value="NUDIX_hydrolase_dom"/>
</dbReference>
<comment type="similarity">
    <text evidence="2">Belongs to the Nudix hydrolase family.</text>
</comment>
<gene>
    <name evidence="4" type="ORF">GCM10011416_02090</name>
</gene>
<name>A0A917HT80_9FLAO</name>
<comment type="caution">
    <text evidence="4">The sequence shown here is derived from an EMBL/GenBank/DDBJ whole genome shotgun (WGS) entry which is preliminary data.</text>
</comment>
<dbReference type="PANTHER" id="PTHR43736">
    <property type="entry name" value="ADP-RIBOSE PYROPHOSPHATASE"/>
    <property type="match status" value="1"/>
</dbReference>
<reference evidence="4" key="1">
    <citation type="journal article" date="2014" name="Int. J. Syst. Evol. Microbiol.">
        <title>Complete genome sequence of Corynebacterium casei LMG S-19264T (=DSM 44701T), isolated from a smear-ripened cheese.</title>
        <authorList>
            <consortium name="US DOE Joint Genome Institute (JGI-PGF)"/>
            <person name="Walter F."/>
            <person name="Albersmeier A."/>
            <person name="Kalinowski J."/>
            <person name="Ruckert C."/>
        </authorList>
    </citation>
    <scope>NUCLEOTIDE SEQUENCE</scope>
    <source>
        <strain evidence="4">CGMCC 1.15763</strain>
    </source>
</reference>
<dbReference type="CDD" id="cd03673">
    <property type="entry name" value="NUDIX_Ap6A_hydrolase"/>
    <property type="match status" value="1"/>
</dbReference>
<accession>A0A917HT80</accession>
<dbReference type="SUPFAM" id="SSF55811">
    <property type="entry name" value="Nudix"/>
    <property type="match status" value="1"/>
</dbReference>
<dbReference type="GO" id="GO:0016787">
    <property type="term" value="F:hydrolase activity"/>
    <property type="evidence" value="ECO:0007669"/>
    <property type="project" value="UniProtKB-KW"/>
</dbReference>
<dbReference type="Gene3D" id="3.90.79.10">
    <property type="entry name" value="Nucleoside Triphosphate Pyrophosphohydrolase"/>
    <property type="match status" value="1"/>
</dbReference>
<dbReference type="PROSITE" id="PS51462">
    <property type="entry name" value="NUDIX"/>
    <property type="match status" value="1"/>
</dbReference>
<dbReference type="EMBL" id="BMJW01000001">
    <property type="protein sequence ID" value="GGG89260.1"/>
    <property type="molecule type" value="Genomic_DNA"/>
</dbReference>
<dbReference type="AlphaFoldDB" id="A0A917HT80"/>
<keyword evidence="1 2" id="KW-0378">Hydrolase</keyword>
<evidence type="ECO:0000256" key="2">
    <source>
        <dbReference type="RuleBase" id="RU003476"/>
    </source>
</evidence>
<dbReference type="InterPro" id="IPR020084">
    <property type="entry name" value="NUDIX_hydrolase_CS"/>
</dbReference>
<feature type="domain" description="Nudix hydrolase" evidence="3">
    <location>
        <begin position="70"/>
        <end position="198"/>
    </location>
</feature>
<dbReference type="Pfam" id="PF00293">
    <property type="entry name" value="NUDIX"/>
    <property type="match status" value="1"/>
</dbReference>
<evidence type="ECO:0000256" key="1">
    <source>
        <dbReference type="ARBA" id="ARBA00022801"/>
    </source>
</evidence>
<dbReference type="InterPro" id="IPR015797">
    <property type="entry name" value="NUDIX_hydrolase-like_dom_sf"/>
</dbReference>
<evidence type="ECO:0000313" key="4">
    <source>
        <dbReference type="EMBL" id="GGG89260.1"/>
    </source>
</evidence>
<protein>
    <recommendedName>
        <fullName evidence="3">Nudix hydrolase domain-containing protein</fullName>
    </recommendedName>
</protein>
<reference evidence="4" key="2">
    <citation type="submission" date="2020-09" db="EMBL/GenBank/DDBJ databases">
        <authorList>
            <person name="Sun Q."/>
            <person name="Zhou Y."/>
        </authorList>
    </citation>
    <scope>NUCLEOTIDE SEQUENCE</scope>
    <source>
        <strain evidence="4">CGMCC 1.15763</strain>
    </source>
</reference>
<dbReference type="PRINTS" id="PR00502">
    <property type="entry name" value="NUDIXFAMILY"/>
</dbReference>
<dbReference type="PROSITE" id="PS00893">
    <property type="entry name" value="NUDIX_BOX"/>
    <property type="match status" value="1"/>
</dbReference>
<dbReference type="InterPro" id="IPR020476">
    <property type="entry name" value="Nudix_hydrolase"/>
</dbReference>
<dbReference type="PANTHER" id="PTHR43736:SF1">
    <property type="entry name" value="DIHYDRONEOPTERIN TRIPHOSPHATE DIPHOSPHATASE"/>
    <property type="match status" value="1"/>
</dbReference>
<evidence type="ECO:0000259" key="3">
    <source>
        <dbReference type="PROSITE" id="PS51462"/>
    </source>
</evidence>
<dbReference type="Proteomes" id="UP000633278">
    <property type="component" value="Unassembled WGS sequence"/>
</dbReference>
<evidence type="ECO:0000313" key="5">
    <source>
        <dbReference type="Proteomes" id="UP000633278"/>
    </source>
</evidence>
<proteinExistence type="inferred from homology"/>
<keyword evidence="5" id="KW-1185">Reference proteome</keyword>